<gene>
    <name evidence="2" type="ORF">AKJ41_02365</name>
</gene>
<accession>A0A133V450</accession>
<proteinExistence type="predicted"/>
<comment type="caution">
    <text evidence="2">The sequence shown here is derived from an EMBL/GenBank/DDBJ whole genome shotgun (WGS) entry which is preliminary data.</text>
</comment>
<feature type="compositionally biased region" description="Basic and acidic residues" evidence="1">
    <location>
        <begin position="13"/>
        <end position="26"/>
    </location>
</feature>
<sequence>MVATVLSSTPPRETTETSERFRREESSLQVTLTTLDSGFFFFNFLMADRTSVLSPDRDTDITTSGETGGSDSGETIISPAGTA</sequence>
<feature type="region of interest" description="Disordered" evidence="1">
    <location>
        <begin position="53"/>
        <end position="83"/>
    </location>
</feature>
<protein>
    <submittedName>
        <fullName evidence="2">Uncharacterized protein</fullName>
    </submittedName>
</protein>
<keyword evidence="3" id="KW-1185">Reference proteome</keyword>
<evidence type="ECO:0000256" key="1">
    <source>
        <dbReference type="SAM" id="MobiDB-lite"/>
    </source>
</evidence>
<reference evidence="2 3" key="1">
    <citation type="journal article" date="2016" name="Sci. Rep.">
        <title>Metabolic traits of an uncultured archaeal lineage -MSBL1- from brine pools of the Red Sea.</title>
        <authorList>
            <person name="Mwirichia R."/>
            <person name="Alam I."/>
            <person name="Rashid M."/>
            <person name="Vinu M."/>
            <person name="Ba-Alawi W."/>
            <person name="Anthony Kamau A."/>
            <person name="Kamanda Ngugi D."/>
            <person name="Goker M."/>
            <person name="Klenk H.P."/>
            <person name="Bajic V."/>
            <person name="Stingl U."/>
        </authorList>
    </citation>
    <scope>NUCLEOTIDE SEQUENCE [LARGE SCALE GENOMIC DNA]</scope>
    <source>
        <strain evidence="2">SCGC-AAA259O05</strain>
    </source>
</reference>
<dbReference type="EMBL" id="LHXV01000021">
    <property type="protein sequence ID" value="KXB01213.1"/>
    <property type="molecule type" value="Genomic_DNA"/>
</dbReference>
<dbReference type="AlphaFoldDB" id="A0A133V450"/>
<dbReference type="Proteomes" id="UP000070344">
    <property type="component" value="Unassembled WGS sequence"/>
</dbReference>
<feature type="region of interest" description="Disordered" evidence="1">
    <location>
        <begin position="1"/>
        <end position="27"/>
    </location>
</feature>
<evidence type="ECO:0000313" key="2">
    <source>
        <dbReference type="EMBL" id="KXB01213.1"/>
    </source>
</evidence>
<evidence type="ECO:0000313" key="3">
    <source>
        <dbReference type="Proteomes" id="UP000070344"/>
    </source>
</evidence>
<name>A0A133V450_9EURY</name>
<organism evidence="2 3">
    <name type="scientific">candidate division MSBL1 archaeon SCGC-AAA259O05</name>
    <dbReference type="NCBI Taxonomy" id="1698271"/>
    <lineage>
        <taxon>Archaea</taxon>
        <taxon>Methanobacteriati</taxon>
        <taxon>Methanobacteriota</taxon>
        <taxon>candidate division MSBL1</taxon>
    </lineage>
</organism>